<keyword evidence="1" id="KW-0812">Transmembrane</keyword>
<evidence type="ECO:0000256" key="1">
    <source>
        <dbReference type="SAM" id="Phobius"/>
    </source>
</evidence>
<keyword evidence="1" id="KW-0472">Membrane</keyword>
<feature type="transmembrane region" description="Helical" evidence="1">
    <location>
        <begin position="89"/>
        <end position="111"/>
    </location>
</feature>
<proteinExistence type="predicted"/>
<feature type="transmembrane region" description="Helical" evidence="1">
    <location>
        <begin position="156"/>
        <end position="177"/>
    </location>
</feature>
<feature type="transmembrane region" description="Helical" evidence="1">
    <location>
        <begin position="240"/>
        <end position="260"/>
    </location>
</feature>
<protein>
    <submittedName>
        <fullName evidence="2">Uncharacterized protein</fullName>
    </submittedName>
</protein>
<dbReference type="Proteomes" id="UP000271241">
    <property type="component" value="Unassembled WGS sequence"/>
</dbReference>
<name>A0A4P9XLZ7_9FUNG</name>
<evidence type="ECO:0000313" key="3">
    <source>
        <dbReference type="EMBL" id="RKP10256.1"/>
    </source>
</evidence>
<dbReference type="EMBL" id="KZ992794">
    <property type="protein sequence ID" value="RKP06918.1"/>
    <property type="molecule type" value="Genomic_DNA"/>
</dbReference>
<keyword evidence="4" id="KW-1185">Reference proteome</keyword>
<organism evidence="2 4">
    <name type="scientific">Thamnocephalis sphaerospora</name>
    <dbReference type="NCBI Taxonomy" id="78915"/>
    <lineage>
        <taxon>Eukaryota</taxon>
        <taxon>Fungi</taxon>
        <taxon>Fungi incertae sedis</taxon>
        <taxon>Zoopagomycota</taxon>
        <taxon>Zoopagomycotina</taxon>
        <taxon>Zoopagomycetes</taxon>
        <taxon>Zoopagales</taxon>
        <taxon>Sigmoideomycetaceae</taxon>
        <taxon>Thamnocephalis</taxon>
    </lineage>
</organism>
<feature type="transmembrane region" description="Helical" evidence="1">
    <location>
        <begin position="197"/>
        <end position="219"/>
    </location>
</feature>
<feature type="transmembrane region" description="Helical" evidence="1">
    <location>
        <begin position="55"/>
        <end position="77"/>
    </location>
</feature>
<evidence type="ECO:0000313" key="2">
    <source>
        <dbReference type="EMBL" id="RKP06918.1"/>
    </source>
</evidence>
<gene>
    <name evidence="3" type="ORF">THASP1DRAFT_21994</name>
    <name evidence="2" type="ORF">THASP1DRAFT_31270</name>
</gene>
<sequence length="338" mass="38541">MSFFGTFDRDELLKDGWEKDATFQWGIPLHPQGELNAIDYLAQTPASPDEIRTRAFSIFMQLPFPIIINYIFMRNLAVSIRMVYQRPEAFAPWCCLLQASVGVIYTVNALLYAFPGGPSCRHAVWIVGVGITISQLCVGATLLQKAYIVHHRNKRLLVLGITLLLPQPLIIYFVWISPVIMAPPAGCLACYPHYFPWVKFAMDMPINILFSVAFISVVYRQYRQFGTAAWARLVRNGIRTMCLIVISNFVCMICAAFEVLSLLSQMFMLIDWIITSLLMIHHCENMRVSSAATKDSHKADGRGIFSHIETETSVFERHSSDENLRARRAGRKFFQMIR</sequence>
<dbReference type="OrthoDB" id="2256270at2759"/>
<keyword evidence="1" id="KW-1133">Transmembrane helix</keyword>
<feature type="transmembrane region" description="Helical" evidence="1">
    <location>
        <begin position="123"/>
        <end position="144"/>
    </location>
</feature>
<reference evidence="4" key="1">
    <citation type="journal article" date="2018" name="Nat. Microbiol.">
        <title>Leveraging single-cell genomics to expand the fungal tree of life.</title>
        <authorList>
            <person name="Ahrendt S.R."/>
            <person name="Quandt C.A."/>
            <person name="Ciobanu D."/>
            <person name="Clum A."/>
            <person name="Salamov A."/>
            <person name="Andreopoulos B."/>
            <person name="Cheng J.F."/>
            <person name="Woyke T."/>
            <person name="Pelin A."/>
            <person name="Henrissat B."/>
            <person name="Reynolds N.K."/>
            <person name="Benny G.L."/>
            <person name="Smith M.E."/>
            <person name="James T.Y."/>
            <person name="Grigoriev I.V."/>
        </authorList>
    </citation>
    <scope>NUCLEOTIDE SEQUENCE [LARGE SCALE GENOMIC DNA]</scope>
    <source>
        <strain evidence="4">RSA 1356</strain>
    </source>
</reference>
<reference evidence="2" key="2">
    <citation type="submission" date="2018-07" db="EMBL/GenBank/DDBJ databases">
        <title>Leveraging single-cell genomics to expand the Fungal Tree of Life.</title>
        <authorList>
            <consortium name="DOE Joint Genome Institute"/>
            <person name="Ahrendt S.R."/>
            <person name="Quandt C.A."/>
            <person name="Ciobanu D."/>
            <person name="Clum A."/>
            <person name="Salamov A."/>
            <person name="Andreopoulos B."/>
            <person name="Cheng J.-F."/>
            <person name="Woyke T."/>
            <person name="Pelin A."/>
            <person name="Henrissat B."/>
            <person name="Reynolds N."/>
            <person name="Benny G.L."/>
            <person name="Smith M.E."/>
            <person name="James T.Y."/>
            <person name="Grigoriev I.V."/>
        </authorList>
    </citation>
    <scope>NUCLEOTIDE SEQUENCE</scope>
    <source>
        <strain evidence="2">RSA 1356</strain>
    </source>
</reference>
<accession>A0A4P9XLZ7</accession>
<dbReference type="EMBL" id="KZ992461">
    <property type="protein sequence ID" value="RKP10256.1"/>
    <property type="molecule type" value="Genomic_DNA"/>
</dbReference>
<evidence type="ECO:0000313" key="4">
    <source>
        <dbReference type="Proteomes" id="UP000271241"/>
    </source>
</evidence>
<dbReference type="AlphaFoldDB" id="A0A4P9XLZ7"/>